<dbReference type="PROSITE" id="PS50801">
    <property type="entry name" value="STAS"/>
    <property type="match status" value="1"/>
</dbReference>
<comment type="similarity">
    <text evidence="1 2">Belongs to the anti-sigma-factor antagonist family.</text>
</comment>
<gene>
    <name evidence="4" type="ORF">ACFPN6_22945</name>
</gene>
<dbReference type="RefSeq" id="WP_344645399.1">
    <property type="nucleotide sequence ID" value="NZ_BAAASS010000016.1"/>
</dbReference>
<name>A0ABW0DAH2_STRFI</name>
<evidence type="ECO:0000256" key="2">
    <source>
        <dbReference type="RuleBase" id="RU003749"/>
    </source>
</evidence>
<dbReference type="Gene3D" id="3.30.750.24">
    <property type="entry name" value="STAS domain"/>
    <property type="match status" value="1"/>
</dbReference>
<dbReference type="Proteomes" id="UP001596156">
    <property type="component" value="Unassembled WGS sequence"/>
</dbReference>
<dbReference type="Pfam" id="PF01740">
    <property type="entry name" value="STAS"/>
    <property type="match status" value="1"/>
</dbReference>
<accession>A0ABW0DAH2</accession>
<organism evidence="4 5">
    <name type="scientific">Streptomyces fimbriatus</name>
    <dbReference type="NCBI Taxonomy" id="68197"/>
    <lineage>
        <taxon>Bacteria</taxon>
        <taxon>Bacillati</taxon>
        <taxon>Actinomycetota</taxon>
        <taxon>Actinomycetes</taxon>
        <taxon>Kitasatosporales</taxon>
        <taxon>Streptomycetaceae</taxon>
        <taxon>Streptomyces</taxon>
    </lineage>
</organism>
<evidence type="ECO:0000313" key="4">
    <source>
        <dbReference type="EMBL" id="MFC5227390.1"/>
    </source>
</evidence>
<dbReference type="SUPFAM" id="SSF52091">
    <property type="entry name" value="SpoIIaa-like"/>
    <property type="match status" value="1"/>
</dbReference>
<proteinExistence type="inferred from homology"/>
<dbReference type="InterPro" id="IPR036513">
    <property type="entry name" value="STAS_dom_sf"/>
</dbReference>
<dbReference type="CDD" id="cd07043">
    <property type="entry name" value="STAS_anti-anti-sigma_factors"/>
    <property type="match status" value="1"/>
</dbReference>
<evidence type="ECO:0000256" key="1">
    <source>
        <dbReference type="ARBA" id="ARBA00009013"/>
    </source>
</evidence>
<dbReference type="EMBL" id="JBHSKL010000029">
    <property type="protein sequence ID" value="MFC5227390.1"/>
    <property type="molecule type" value="Genomic_DNA"/>
</dbReference>
<keyword evidence="5" id="KW-1185">Reference proteome</keyword>
<feature type="domain" description="STAS" evidence="3">
    <location>
        <begin position="1"/>
        <end position="109"/>
    </location>
</feature>
<evidence type="ECO:0000259" key="3">
    <source>
        <dbReference type="PROSITE" id="PS50801"/>
    </source>
</evidence>
<dbReference type="PANTHER" id="PTHR33495">
    <property type="entry name" value="ANTI-SIGMA FACTOR ANTAGONIST TM_1081-RELATED-RELATED"/>
    <property type="match status" value="1"/>
</dbReference>
<dbReference type="InterPro" id="IPR003658">
    <property type="entry name" value="Anti-sigma_ant"/>
</dbReference>
<sequence>MSIATDTVDGIRVVTAHGEIDHTHRETLYQELVPSPDVTGARTVLDLAGVSFMDSSGINILIAAHQALTGAGGWLRLAGAHGPVLRVMELVGIDTVIGCHPTPRHALAD</sequence>
<dbReference type="PANTHER" id="PTHR33495:SF2">
    <property type="entry name" value="ANTI-SIGMA FACTOR ANTAGONIST TM_1081-RELATED"/>
    <property type="match status" value="1"/>
</dbReference>
<reference evidence="5" key="1">
    <citation type="journal article" date="2019" name="Int. J. Syst. Evol. Microbiol.">
        <title>The Global Catalogue of Microorganisms (GCM) 10K type strain sequencing project: providing services to taxonomists for standard genome sequencing and annotation.</title>
        <authorList>
            <consortium name="The Broad Institute Genomics Platform"/>
            <consortium name="The Broad Institute Genome Sequencing Center for Infectious Disease"/>
            <person name="Wu L."/>
            <person name="Ma J."/>
        </authorList>
    </citation>
    <scope>NUCLEOTIDE SEQUENCE [LARGE SCALE GENOMIC DNA]</scope>
    <source>
        <strain evidence="5">CCM 8479</strain>
    </source>
</reference>
<protein>
    <recommendedName>
        <fullName evidence="2">Anti-sigma factor antagonist</fullName>
    </recommendedName>
</protein>
<dbReference type="NCBIfam" id="TIGR00377">
    <property type="entry name" value="ant_ant_sig"/>
    <property type="match status" value="1"/>
</dbReference>
<comment type="caution">
    <text evidence="4">The sequence shown here is derived from an EMBL/GenBank/DDBJ whole genome shotgun (WGS) entry which is preliminary data.</text>
</comment>
<evidence type="ECO:0000313" key="5">
    <source>
        <dbReference type="Proteomes" id="UP001596156"/>
    </source>
</evidence>
<dbReference type="InterPro" id="IPR002645">
    <property type="entry name" value="STAS_dom"/>
</dbReference>